<keyword evidence="4 6" id="KW-1133">Transmembrane helix</keyword>
<evidence type="ECO:0000313" key="8">
    <source>
        <dbReference type="EMBL" id="RAK56233.1"/>
    </source>
</evidence>
<dbReference type="AlphaFoldDB" id="A0A328AMM4"/>
<dbReference type="EMBL" id="QFYQ01000001">
    <property type="protein sequence ID" value="RAK56233.1"/>
    <property type="molecule type" value="Genomic_DNA"/>
</dbReference>
<evidence type="ECO:0000259" key="7">
    <source>
        <dbReference type="Pfam" id="PF01478"/>
    </source>
</evidence>
<keyword evidence="2" id="KW-1003">Cell membrane</keyword>
<keyword evidence="3 6" id="KW-0812">Transmembrane</keyword>
<sequence length="171" mass="17462">MHVLQALLVAVFPALVIVAALRDATSYTIPNWISAALIAGFALAAPAMGLTLPQIGLHLGVGVVGLILGMAMWTLGWIGGGDAKLFAAASLWLGWPAALTYAALTGMAGGALAVGLLTLRSGYVRPYVVTGPSWFARLAEPGENVPYGVAIAAGALMAFPATPFMAALRAF</sequence>
<feature type="domain" description="Prepilin type IV endopeptidase peptidase" evidence="7">
    <location>
        <begin position="11"/>
        <end position="113"/>
    </location>
</feature>
<organism evidence="8 9">
    <name type="scientific">Phenylobacterium soli</name>
    <dbReference type="NCBI Taxonomy" id="2170551"/>
    <lineage>
        <taxon>Bacteria</taxon>
        <taxon>Pseudomonadati</taxon>
        <taxon>Pseudomonadota</taxon>
        <taxon>Alphaproteobacteria</taxon>
        <taxon>Caulobacterales</taxon>
        <taxon>Caulobacteraceae</taxon>
        <taxon>Phenylobacterium</taxon>
    </lineage>
</organism>
<name>A0A328AMM4_9CAUL</name>
<feature type="transmembrane region" description="Helical" evidence="6">
    <location>
        <begin position="98"/>
        <end position="119"/>
    </location>
</feature>
<dbReference type="OrthoDB" id="5329005at2"/>
<dbReference type="PANTHER" id="PTHR36506:SF1">
    <property type="entry name" value="PREFLAGELLIN PEPTIDASE"/>
    <property type="match status" value="1"/>
</dbReference>
<keyword evidence="5 6" id="KW-0472">Membrane</keyword>
<dbReference type="PANTHER" id="PTHR36506">
    <property type="entry name" value="PREFLAGELLIN PEPTIDASE"/>
    <property type="match status" value="1"/>
</dbReference>
<comment type="caution">
    <text evidence="8">The sequence shown here is derived from an EMBL/GenBank/DDBJ whole genome shotgun (WGS) entry which is preliminary data.</text>
</comment>
<evidence type="ECO:0000313" key="9">
    <source>
        <dbReference type="Proteomes" id="UP000249254"/>
    </source>
</evidence>
<keyword evidence="9" id="KW-1185">Reference proteome</keyword>
<accession>A0A328AMM4</accession>
<dbReference type="GO" id="GO:0004190">
    <property type="term" value="F:aspartic-type endopeptidase activity"/>
    <property type="evidence" value="ECO:0007669"/>
    <property type="project" value="InterPro"/>
</dbReference>
<dbReference type="InterPro" id="IPR052218">
    <property type="entry name" value="Preflagellin_Peptidase"/>
</dbReference>
<evidence type="ECO:0000256" key="2">
    <source>
        <dbReference type="ARBA" id="ARBA00022475"/>
    </source>
</evidence>
<feature type="transmembrane region" description="Helical" evidence="6">
    <location>
        <begin position="32"/>
        <end position="52"/>
    </location>
</feature>
<evidence type="ECO:0000256" key="3">
    <source>
        <dbReference type="ARBA" id="ARBA00022692"/>
    </source>
</evidence>
<feature type="transmembrane region" description="Helical" evidence="6">
    <location>
        <begin position="59"/>
        <end position="78"/>
    </location>
</feature>
<reference evidence="9" key="1">
    <citation type="submission" date="2018-05" db="EMBL/GenBank/DDBJ databases">
        <authorList>
            <person name="Li X."/>
        </authorList>
    </citation>
    <scope>NUCLEOTIDE SEQUENCE [LARGE SCALE GENOMIC DNA]</scope>
    <source>
        <strain evidence="9">LX32</strain>
    </source>
</reference>
<proteinExistence type="predicted"/>
<evidence type="ECO:0000256" key="4">
    <source>
        <dbReference type="ARBA" id="ARBA00022989"/>
    </source>
</evidence>
<protein>
    <submittedName>
        <fullName evidence="8">Pilus assembly protein CpaA</fullName>
    </submittedName>
</protein>
<dbReference type="Gene3D" id="1.20.120.1220">
    <property type="match status" value="1"/>
</dbReference>
<evidence type="ECO:0000256" key="6">
    <source>
        <dbReference type="SAM" id="Phobius"/>
    </source>
</evidence>
<dbReference type="Proteomes" id="UP000249254">
    <property type="component" value="Unassembled WGS sequence"/>
</dbReference>
<dbReference type="RefSeq" id="WP_111529980.1">
    <property type="nucleotide sequence ID" value="NZ_JBHRSG010000002.1"/>
</dbReference>
<comment type="subcellular location">
    <subcellularLocation>
        <location evidence="1">Cell membrane</location>
        <topology evidence="1">Multi-pass membrane protein</topology>
    </subcellularLocation>
</comment>
<dbReference type="InterPro" id="IPR000045">
    <property type="entry name" value="Prepilin_IV_endopep_pep"/>
</dbReference>
<evidence type="ECO:0000256" key="5">
    <source>
        <dbReference type="ARBA" id="ARBA00023136"/>
    </source>
</evidence>
<gene>
    <name evidence="8" type="ORF">DJ017_05155</name>
</gene>
<evidence type="ECO:0000256" key="1">
    <source>
        <dbReference type="ARBA" id="ARBA00004651"/>
    </source>
</evidence>
<dbReference type="Pfam" id="PF01478">
    <property type="entry name" value="Peptidase_A24"/>
    <property type="match status" value="1"/>
</dbReference>
<dbReference type="GO" id="GO:0005886">
    <property type="term" value="C:plasma membrane"/>
    <property type="evidence" value="ECO:0007669"/>
    <property type="project" value="UniProtKB-SubCell"/>
</dbReference>